<dbReference type="InterPro" id="IPR013785">
    <property type="entry name" value="Aldolase_TIM"/>
</dbReference>
<keyword evidence="2" id="KW-0732">Signal</keyword>
<dbReference type="PROSITE" id="PS51257">
    <property type="entry name" value="PROKAR_LIPOPROTEIN"/>
    <property type="match status" value="1"/>
</dbReference>
<keyword evidence="1" id="KW-0119">Carbohydrate metabolism</keyword>
<dbReference type="Pfam" id="PF05691">
    <property type="entry name" value="Raffinose_syn"/>
    <property type="match status" value="2"/>
</dbReference>
<accession>A0A6C2UA31</accession>
<dbReference type="PANTHER" id="PTHR31268">
    <property type="match status" value="1"/>
</dbReference>
<dbReference type="Gene3D" id="3.20.20.70">
    <property type="entry name" value="Aldolase class I"/>
    <property type="match status" value="1"/>
</dbReference>
<evidence type="ECO:0000256" key="2">
    <source>
        <dbReference type="SAM" id="SignalP"/>
    </source>
</evidence>
<reference evidence="3 4" key="1">
    <citation type="submission" date="2019-04" db="EMBL/GenBank/DDBJ databases">
        <authorList>
            <person name="Van Vliet M D."/>
        </authorList>
    </citation>
    <scope>NUCLEOTIDE SEQUENCE [LARGE SCALE GENOMIC DNA]</scope>
    <source>
        <strain evidence="3 4">F1</strain>
    </source>
</reference>
<dbReference type="PANTHER" id="PTHR31268:SF32">
    <property type="entry name" value="GALACTINOL--SUCROSE GALACTOSYLTRANSFERASE 2-RELATED"/>
    <property type="match status" value="1"/>
</dbReference>
<dbReference type="InterPro" id="IPR008811">
    <property type="entry name" value="Glycosyl_hydrolases_36"/>
</dbReference>
<dbReference type="EMBL" id="CAAHFG010000003">
    <property type="protein sequence ID" value="VGO16244.1"/>
    <property type="molecule type" value="Genomic_DNA"/>
</dbReference>
<gene>
    <name evidence="3" type="ORF">PDESU_04835</name>
</gene>
<dbReference type="Proteomes" id="UP000366872">
    <property type="component" value="Unassembled WGS sequence"/>
</dbReference>
<sequence>MKTSLMTIKPFTALGTAFLFSSCTFASLDSRLELQLCVGSGSGVHFEKNISALPDGAGAIFTKILVLPSFKRGLYYRPYSDDTIWAAGNRVEAVHFYSAEELAEIAEEKCKLPEGNMGMGNFLILELPDGRYFGILPLVSPRAAAEMDVAEGQLFCRLFTWGTARAEGDYPLFAYATANDPYSVSRICWEQALSAIGHTTRLREEKDYPEPFNYLGWCSWEKFKWNINEENMTAAIKGLKNHEVPFRWFLLDDGYLDLRNKQLLSFGVDPEKFPNGLTPLTKLKDEATIKWMGIWRNFNGINRGVHKEHTMAHLQEHFVAGLPGEHHNEHWILQPNAQASEAFYSEMVGHSKGNGFDFVKVDFQSRAIGLHRGSGNSVYQIHLRNQALGKICDEMNIGLLHCIAQYNLNFFNTHYSALMRSGEDYKKEITNTAIVQQCFDNHLWMGPIVWGDLDSFYSSKDDEALFLSLARAISGGPVYPSDDPGKMNPSIFQPIIYSDGRLLRTLAPGVPLPDSIFSDSLCDESAEQIIAPLKQKVAAIASFNLREDTMVSATISPADYACAGGLIQPYEGLWSVSVDTVIYDWFAKSGRAFIKPIEKNLSALECALHLIAPVQNGWAVIGRSDKYMGAMAVESVEADSGRLTLFLERAGPLVIYAESEPTSDEYSIASLGNGFYELQIPASDEPVSVVLKR</sequence>
<dbReference type="RefSeq" id="WP_136081778.1">
    <property type="nucleotide sequence ID" value="NZ_CAAHFG010000003.1"/>
</dbReference>
<feature type="signal peptide" evidence="2">
    <location>
        <begin position="1"/>
        <end position="26"/>
    </location>
</feature>
<proteinExistence type="predicted"/>
<evidence type="ECO:0000313" key="3">
    <source>
        <dbReference type="EMBL" id="VGO16244.1"/>
    </source>
</evidence>
<feature type="chain" id="PRO_5025647680" description="Raffinose synthase or seed inhibition protein Sip1" evidence="2">
    <location>
        <begin position="27"/>
        <end position="693"/>
    </location>
</feature>
<protein>
    <recommendedName>
        <fullName evidence="5">Raffinose synthase or seed inhibition protein Sip1</fullName>
    </recommendedName>
</protein>
<name>A0A6C2UA31_PONDE</name>
<organism evidence="3 4">
    <name type="scientific">Pontiella desulfatans</name>
    <dbReference type="NCBI Taxonomy" id="2750659"/>
    <lineage>
        <taxon>Bacteria</taxon>
        <taxon>Pseudomonadati</taxon>
        <taxon>Kiritimatiellota</taxon>
        <taxon>Kiritimatiellia</taxon>
        <taxon>Kiritimatiellales</taxon>
        <taxon>Pontiellaceae</taxon>
        <taxon>Pontiella</taxon>
    </lineage>
</organism>
<evidence type="ECO:0008006" key="5">
    <source>
        <dbReference type="Google" id="ProtNLM"/>
    </source>
</evidence>
<keyword evidence="4" id="KW-1185">Reference proteome</keyword>
<dbReference type="AlphaFoldDB" id="A0A6C2UA31"/>
<evidence type="ECO:0000256" key="1">
    <source>
        <dbReference type="ARBA" id="ARBA00023277"/>
    </source>
</evidence>
<dbReference type="SUPFAM" id="SSF51445">
    <property type="entry name" value="(Trans)glycosidases"/>
    <property type="match status" value="1"/>
</dbReference>
<evidence type="ECO:0000313" key="4">
    <source>
        <dbReference type="Proteomes" id="UP000366872"/>
    </source>
</evidence>
<dbReference type="InterPro" id="IPR017853">
    <property type="entry name" value="GH"/>
</dbReference>